<dbReference type="Proteomes" id="UP001149079">
    <property type="component" value="Unassembled WGS sequence"/>
</dbReference>
<dbReference type="EMBL" id="JAPQKL010000005">
    <property type="protein sequence ID" value="KAJ5129833.1"/>
    <property type="molecule type" value="Genomic_DNA"/>
</dbReference>
<dbReference type="AlphaFoldDB" id="A0A9W9GTZ4"/>
<protein>
    <submittedName>
        <fullName evidence="1">Uncharacterized protein</fullName>
    </submittedName>
</protein>
<keyword evidence="2" id="KW-1185">Reference proteome</keyword>
<comment type="caution">
    <text evidence="1">The sequence shown here is derived from an EMBL/GenBank/DDBJ whole genome shotgun (WGS) entry which is preliminary data.</text>
</comment>
<gene>
    <name evidence="1" type="ORF">N7515_005872</name>
</gene>
<accession>A0A9W9GTZ4</accession>
<proteinExistence type="predicted"/>
<reference evidence="1" key="1">
    <citation type="submission" date="2022-11" db="EMBL/GenBank/DDBJ databases">
        <authorList>
            <person name="Petersen C."/>
        </authorList>
    </citation>
    <scope>NUCLEOTIDE SEQUENCE</scope>
    <source>
        <strain evidence="1">IBT 22155</strain>
    </source>
</reference>
<name>A0A9W9GTZ4_9EURO</name>
<sequence length="70" mass="7604">MVLNDLHLPFIGQATDEQVSATTVSELPSLYQFTANIVKFGELPEVPAVVTFGIPTDADLVYLCWSESSS</sequence>
<organism evidence="1 2">
    <name type="scientific">Penicillium bovifimosum</name>
    <dbReference type="NCBI Taxonomy" id="126998"/>
    <lineage>
        <taxon>Eukaryota</taxon>
        <taxon>Fungi</taxon>
        <taxon>Dikarya</taxon>
        <taxon>Ascomycota</taxon>
        <taxon>Pezizomycotina</taxon>
        <taxon>Eurotiomycetes</taxon>
        <taxon>Eurotiomycetidae</taxon>
        <taxon>Eurotiales</taxon>
        <taxon>Aspergillaceae</taxon>
        <taxon>Penicillium</taxon>
    </lineage>
</organism>
<evidence type="ECO:0000313" key="1">
    <source>
        <dbReference type="EMBL" id="KAJ5129833.1"/>
    </source>
</evidence>
<dbReference type="RefSeq" id="XP_056520212.1">
    <property type="nucleotide sequence ID" value="XM_056666616.1"/>
</dbReference>
<evidence type="ECO:0000313" key="2">
    <source>
        <dbReference type="Proteomes" id="UP001149079"/>
    </source>
</evidence>
<dbReference type="GeneID" id="81405786"/>
<reference evidence="1" key="2">
    <citation type="journal article" date="2023" name="IMA Fungus">
        <title>Comparative genomic study of the Penicillium genus elucidates a diverse pangenome and 15 lateral gene transfer events.</title>
        <authorList>
            <person name="Petersen C."/>
            <person name="Sorensen T."/>
            <person name="Nielsen M.R."/>
            <person name="Sondergaard T.E."/>
            <person name="Sorensen J.L."/>
            <person name="Fitzpatrick D.A."/>
            <person name="Frisvad J.C."/>
            <person name="Nielsen K.L."/>
        </authorList>
    </citation>
    <scope>NUCLEOTIDE SEQUENCE</scope>
    <source>
        <strain evidence="1">IBT 22155</strain>
    </source>
</reference>